<accession>A0A4R3N7D4</accession>
<dbReference type="AlphaFoldDB" id="A0A4R3N7D4"/>
<feature type="transmembrane region" description="Helical" evidence="1">
    <location>
        <begin position="241"/>
        <end position="261"/>
    </location>
</feature>
<dbReference type="Proteomes" id="UP000295717">
    <property type="component" value="Unassembled WGS sequence"/>
</dbReference>
<organism evidence="2 3">
    <name type="scientific">Thiobaca trueperi</name>
    <dbReference type="NCBI Taxonomy" id="127458"/>
    <lineage>
        <taxon>Bacteria</taxon>
        <taxon>Pseudomonadati</taxon>
        <taxon>Pseudomonadota</taxon>
        <taxon>Gammaproteobacteria</taxon>
        <taxon>Chromatiales</taxon>
        <taxon>Chromatiaceae</taxon>
        <taxon>Thiobaca</taxon>
    </lineage>
</organism>
<dbReference type="EMBL" id="SMAO01000002">
    <property type="protein sequence ID" value="TCT22799.1"/>
    <property type="molecule type" value="Genomic_DNA"/>
</dbReference>
<evidence type="ECO:0000256" key="1">
    <source>
        <dbReference type="SAM" id="Phobius"/>
    </source>
</evidence>
<protein>
    <submittedName>
        <fullName evidence="2">Uncharacterized protein</fullName>
    </submittedName>
</protein>
<keyword evidence="1" id="KW-0812">Transmembrane</keyword>
<name>A0A4R3N7D4_9GAMM</name>
<sequence length="398" mass="44084">MEIRSSIRLWRPVASFLIAVFGGALLVMLTLWLLYRSGDPLVAPHLMLTGADLQLTAGAGEETAEGVSIRQPEANGVAIVQGAMRPLEAAQYCRLSWQVDGLKPDQQVGLIWSTADNPRRIREQALSFDQDGEGRLDLHDEPKWTGQIVAIGLVIKGALQEPILVRSLTLQSPPPTFTMLLNALTSGWTEADGWTGRSINFDDGGPRDASFRPVVITALWAALAGLLYALLNPPWRGHRSLAPYAVILVIGWLALDLRWQWVLGQRLVQTQALYAGLDDEARQLAGPDRRLYPFVREVRQRLPAKPARIFILSEDPNGYVSGRARYHLLPHNAYAGLSVLPDAKQAHPGDYVLVLEPLPGLDYDRERHLLSLKAVQWPADLVYAEPGRGALFLLRRGF</sequence>
<reference evidence="2 3" key="1">
    <citation type="submission" date="2019-03" db="EMBL/GenBank/DDBJ databases">
        <title>Genomic Encyclopedia of Type Strains, Phase IV (KMG-IV): sequencing the most valuable type-strain genomes for metagenomic binning, comparative biology and taxonomic classification.</title>
        <authorList>
            <person name="Goeker M."/>
        </authorList>
    </citation>
    <scope>NUCLEOTIDE SEQUENCE [LARGE SCALE GENOMIC DNA]</scope>
    <source>
        <strain evidence="2 3">DSM 13587</strain>
    </source>
</reference>
<keyword evidence="1" id="KW-0472">Membrane</keyword>
<dbReference type="RefSeq" id="WP_132975935.1">
    <property type="nucleotide sequence ID" value="NZ_SMAO01000002.1"/>
</dbReference>
<proteinExistence type="predicted"/>
<comment type="caution">
    <text evidence="2">The sequence shown here is derived from an EMBL/GenBank/DDBJ whole genome shotgun (WGS) entry which is preliminary data.</text>
</comment>
<keyword evidence="1" id="KW-1133">Transmembrane helix</keyword>
<feature type="transmembrane region" description="Helical" evidence="1">
    <location>
        <begin position="210"/>
        <end position="229"/>
    </location>
</feature>
<evidence type="ECO:0000313" key="2">
    <source>
        <dbReference type="EMBL" id="TCT22799.1"/>
    </source>
</evidence>
<keyword evidence="3" id="KW-1185">Reference proteome</keyword>
<gene>
    <name evidence="2" type="ORF">EDC35_102130</name>
</gene>
<feature type="transmembrane region" description="Helical" evidence="1">
    <location>
        <begin position="12"/>
        <end position="35"/>
    </location>
</feature>
<dbReference type="OrthoDB" id="5723632at2"/>
<evidence type="ECO:0000313" key="3">
    <source>
        <dbReference type="Proteomes" id="UP000295717"/>
    </source>
</evidence>